<dbReference type="InterPro" id="IPR036770">
    <property type="entry name" value="Ankyrin_rpt-contain_sf"/>
</dbReference>
<dbReference type="InterPro" id="IPR001810">
    <property type="entry name" value="F-box_dom"/>
</dbReference>
<keyword evidence="2 3" id="KW-0040">ANK repeat</keyword>
<dbReference type="InterPro" id="IPR002110">
    <property type="entry name" value="Ankyrin_rpt"/>
</dbReference>
<organism evidence="5">
    <name type="scientific">Trichophyton rubrum CBS 288.86</name>
    <dbReference type="NCBI Taxonomy" id="1215330"/>
    <lineage>
        <taxon>Eukaryota</taxon>
        <taxon>Fungi</taxon>
        <taxon>Dikarya</taxon>
        <taxon>Ascomycota</taxon>
        <taxon>Pezizomycotina</taxon>
        <taxon>Eurotiomycetes</taxon>
        <taxon>Eurotiomycetidae</taxon>
        <taxon>Onygenales</taxon>
        <taxon>Arthrodermataceae</taxon>
        <taxon>Trichophyton</taxon>
    </lineage>
</organism>
<name>A0A022W6W7_TRIRU</name>
<evidence type="ECO:0000313" key="5">
    <source>
        <dbReference type="EMBL" id="EZF54082.1"/>
    </source>
</evidence>
<evidence type="ECO:0000256" key="3">
    <source>
        <dbReference type="PROSITE-ProRule" id="PRU00023"/>
    </source>
</evidence>
<feature type="repeat" description="ANK" evidence="3">
    <location>
        <begin position="333"/>
        <end position="365"/>
    </location>
</feature>
<accession>A0A022W6W7</accession>
<dbReference type="SUPFAM" id="SSF48403">
    <property type="entry name" value="Ankyrin repeat"/>
    <property type="match status" value="1"/>
</dbReference>
<dbReference type="PROSITE" id="PS50297">
    <property type="entry name" value="ANK_REP_REGION"/>
    <property type="match status" value="3"/>
</dbReference>
<gene>
    <name evidence="5" type="ORF">H103_03159</name>
</gene>
<sequence>MGRLDGLPTELILQICDNLSPQDSFAVALASRKLATILLPRARIITLSYAADMKKRDLFLKTLEKEVDFSLVLVDRTILEECILTQDDEYVLPMLERGVGLVSPPGSVCASTGVNLLHLAASAGCGDTVLKRLLVHGDEIDPFAKDEDGITPLVCAVTKRKLAAVKTLVGIYHERSREIDPPDSKCPLILQAMPRGYGEIVLFLLETKGIQANARGPFGENALHWLAKTDMTPEDEDAWEDTDDEDGDFTAEEVVNITQQGQGDDDPHVAGSEEAEDVDVRVLKGLLKAGVSLTDTATRDRLTPLHAIALNGRYNLIEPIVTGGADMSVRCANGGTPLHWAAKGGSVFSMDALIDLGAGVNDTDLENKTPLFWAYACENADDPPSEFDPSPYPILYLLEQGANLSHLDSSNQSALHIFAQHDRPNGATQLLAAGIDVNIQRNDGSTALHLAALNGSHKTAAQLLRARPNLELKNAQGQTALDVAVEKGKDKVAKLIRSYTRRGVTAVGGVINDRSMEDLHDRLTRQLSIYEWRE</sequence>
<dbReference type="OrthoDB" id="366390at2759"/>
<dbReference type="HOGENOM" id="CLU_512831_0_0_1"/>
<proteinExistence type="predicted"/>
<feature type="repeat" description="ANK" evidence="3">
    <location>
        <begin position="443"/>
        <end position="475"/>
    </location>
</feature>
<dbReference type="AlphaFoldDB" id="A0A022W6W7"/>
<evidence type="ECO:0000259" key="4">
    <source>
        <dbReference type="PROSITE" id="PS50181"/>
    </source>
</evidence>
<evidence type="ECO:0000256" key="2">
    <source>
        <dbReference type="ARBA" id="ARBA00023043"/>
    </source>
</evidence>
<feature type="domain" description="F-box" evidence="4">
    <location>
        <begin position="1"/>
        <end position="47"/>
    </location>
</feature>
<dbReference type="EMBL" id="KK207796">
    <property type="protein sequence ID" value="EZF54082.1"/>
    <property type="molecule type" value="Genomic_DNA"/>
</dbReference>
<dbReference type="PANTHER" id="PTHR24198">
    <property type="entry name" value="ANKYRIN REPEAT AND PROTEIN KINASE DOMAIN-CONTAINING PROTEIN"/>
    <property type="match status" value="1"/>
</dbReference>
<dbReference type="PANTHER" id="PTHR24198:SF165">
    <property type="entry name" value="ANKYRIN REPEAT-CONTAINING PROTEIN-RELATED"/>
    <property type="match status" value="1"/>
</dbReference>
<feature type="repeat" description="ANK" evidence="3">
    <location>
        <begin position="300"/>
        <end position="332"/>
    </location>
</feature>
<dbReference type="Pfam" id="PF12796">
    <property type="entry name" value="Ank_2"/>
    <property type="match status" value="2"/>
</dbReference>
<protein>
    <recommendedName>
        <fullName evidence="4">F-box domain-containing protein</fullName>
    </recommendedName>
</protein>
<keyword evidence="1" id="KW-0677">Repeat</keyword>
<dbReference type="SMART" id="SM00248">
    <property type="entry name" value="ANK"/>
    <property type="match status" value="8"/>
</dbReference>
<dbReference type="Gene3D" id="1.25.40.20">
    <property type="entry name" value="Ankyrin repeat-containing domain"/>
    <property type="match status" value="2"/>
</dbReference>
<evidence type="ECO:0000256" key="1">
    <source>
        <dbReference type="ARBA" id="ARBA00022737"/>
    </source>
</evidence>
<dbReference type="PROSITE" id="PS50181">
    <property type="entry name" value="FBOX"/>
    <property type="match status" value="1"/>
</dbReference>
<reference evidence="5" key="1">
    <citation type="submission" date="2014-02" db="EMBL/GenBank/DDBJ databases">
        <title>The Genome Sequence of Trichophyton rubrum (morphotype fischeri) CBS 288.86.</title>
        <authorList>
            <consortium name="The Broad Institute Genomics Platform"/>
            <person name="Cuomo C.A."/>
            <person name="White T.C."/>
            <person name="Graser Y."/>
            <person name="Martinez-Rossi N."/>
            <person name="Heitman J."/>
            <person name="Young S.K."/>
            <person name="Zeng Q."/>
            <person name="Gargeya S."/>
            <person name="Abouelleil A."/>
            <person name="Alvarado L."/>
            <person name="Chapman S.B."/>
            <person name="Gainer-Dewar J."/>
            <person name="Goldberg J."/>
            <person name="Griggs A."/>
            <person name="Gujja S."/>
            <person name="Hansen M."/>
            <person name="Howarth C."/>
            <person name="Imamovic A."/>
            <person name="Larimer J."/>
            <person name="Martinez D."/>
            <person name="Murphy C."/>
            <person name="Pearson M.D."/>
            <person name="Persinoti G."/>
            <person name="Poon T."/>
            <person name="Priest M."/>
            <person name="Roberts A.D."/>
            <person name="Saif S."/>
            <person name="Shea T.D."/>
            <person name="Sykes S.N."/>
            <person name="Wortman J."/>
            <person name="Nusbaum C."/>
            <person name="Birren B."/>
        </authorList>
    </citation>
    <scope>NUCLEOTIDE SEQUENCE [LARGE SCALE GENOMIC DNA]</scope>
    <source>
        <strain evidence="5">CBS 288.86</strain>
    </source>
</reference>
<dbReference type="Proteomes" id="UP000023758">
    <property type="component" value="Unassembled WGS sequence"/>
</dbReference>
<dbReference type="PROSITE" id="PS50088">
    <property type="entry name" value="ANK_REPEAT"/>
    <property type="match status" value="3"/>
</dbReference>